<evidence type="ECO:0000313" key="1">
    <source>
        <dbReference type="EMBL" id="KIO73441.1"/>
    </source>
</evidence>
<sequence length="39" mass="4342">MTVNLDHPLHHTTSNKIQSRANLFKYKGGTNITKSSSIT</sequence>
<reference evidence="1 2" key="1">
    <citation type="submission" date="2015-01" db="EMBL/GenBank/DDBJ databases">
        <title>Draft Genome Sequences of Four Bacillus thermoamylovorans Strains, Isolated From Food Products.</title>
        <authorList>
            <person name="Krawcyk A.O."/>
            <person name="Berendsen E.M."/>
            <person name="Eijlander R.T."/>
            <person name="de Jong A."/>
            <person name="Wells-Bennik M."/>
            <person name="Kuipers O.P."/>
        </authorList>
    </citation>
    <scope>NUCLEOTIDE SEQUENCE [LARGE SCALE GENOMIC DNA]</scope>
    <source>
        <strain evidence="1 2">B4167</strain>
    </source>
</reference>
<dbReference type="EMBL" id="JXLU01000042">
    <property type="protein sequence ID" value="KIO73441.1"/>
    <property type="molecule type" value="Genomic_DNA"/>
</dbReference>
<name>A0ABD4A984_9BACI</name>
<gene>
    <name evidence="1" type="ORF">B4167_2107</name>
</gene>
<protein>
    <submittedName>
        <fullName evidence="1">Uncharacterized protein</fullName>
    </submittedName>
</protein>
<comment type="caution">
    <text evidence="1">The sequence shown here is derived from an EMBL/GenBank/DDBJ whole genome shotgun (WGS) entry which is preliminary data.</text>
</comment>
<accession>A0ABD4A984</accession>
<evidence type="ECO:0000313" key="2">
    <source>
        <dbReference type="Proteomes" id="UP000032076"/>
    </source>
</evidence>
<dbReference type="AlphaFoldDB" id="A0ABD4A984"/>
<organism evidence="1 2">
    <name type="scientific">Caldibacillus thermoamylovorans</name>
    <dbReference type="NCBI Taxonomy" id="35841"/>
    <lineage>
        <taxon>Bacteria</taxon>
        <taxon>Bacillati</taxon>
        <taxon>Bacillota</taxon>
        <taxon>Bacilli</taxon>
        <taxon>Bacillales</taxon>
        <taxon>Bacillaceae</taxon>
        <taxon>Caldibacillus</taxon>
    </lineage>
</organism>
<dbReference type="Proteomes" id="UP000032076">
    <property type="component" value="Unassembled WGS sequence"/>
</dbReference>
<proteinExistence type="predicted"/>